<evidence type="ECO:0000313" key="3">
    <source>
        <dbReference type="EMBL" id="CAE0637143.1"/>
    </source>
</evidence>
<dbReference type="AlphaFoldDB" id="A0A7S3Y007"/>
<proteinExistence type="predicted"/>
<reference evidence="3" key="1">
    <citation type="submission" date="2021-01" db="EMBL/GenBank/DDBJ databases">
        <authorList>
            <person name="Corre E."/>
            <person name="Pelletier E."/>
            <person name="Niang G."/>
            <person name="Scheremetjew M."/>
            <person name="Finn R."/>
            <person name="Kale V."/>
            <person name="Holt S."/>
            <person name="Cochrane G."/>
            <person name="Meng A."/>
            <person name="Brown T."/>
            <person name="Cohen L."/>
        </authorList>
    </citation>
    <scope>NUCLEOTIDE SEQUENCE</scope>
    <source>
        <strain evidence="3">CCMP3107</strain>
    </source>
</reference>
<sequence length="353" mass="37997">MPRPLTGVQSNSDLASVHTFAMAGTRQRVRSTASSTTSAAPPKLPVLAFPLLSGTVVGNGHGHQQTGLALNDGLEAENGVIEKEENEEDEENAAAALYASSCSAGEFLGPILGGLAVQLLPRSKELTCSDVPVSLCLYAFPWAATTLGIFNIVMAILLWLVLPSLTGIQRTTARSSYEKLHGKNIWLKKSDDGISAILSCHNKYSASGEDDREEEKIDYAFERTITAEDLTKEGGAAALLMEVDEEEAGNDDGYSYYSLLSSQQQQKEAAHHVRGTDNTAAAAVIEDCNSSNFTGGDDAMMVGGSNNYWCRSRIKSVPSRTVLQKHQRGSYSKTDNNDAKKTFIPTPASHSFW</sequence>
<keyword evidence="2" id="KW-0812">Transmembrane</keyword>
<evidence type="ECO:0000256" key="2">
    <source>
        <dbReference type="SAM" id="Phobius"/>
    </source>
</evidence>
<keyword evidence="2" id="KW-1133">Transmembrane helix</keyword>
<gene>
    <name evidence="3" type="ORF">HAKA00212_LOCUS15917</name>
</gene>
<dbReference type="EMBL" id="HBIU01034587">
    <property type="protein sequence ID" value="CAE0637143.1"/>
    <property type="molecule type" value="Transcribed_RNA"/>
</dbReference>
<organism evidence="3">
    <name type="scientific">Heterosigma akashiwo</name>
    <name type="common">Chromophytic alga</name>
    <name type="synonym">Heterosigma carterae</name>
    <dbReference type="NCBI Taxonomy" id="2829"/>
    <lineage>
        <taxon>Eukaryota</taxon>
        <taxon>Sar</taxon>
        <taxon>Stramenopiles</taxon>
        <taxon>Ochrophyta</taxon>
        <taxon>Raphidophyceae</taxon>
        <taxon>Chattonellales</taxon>
        <taxon>Chattonellaceae</taxon>
        <taxon>Heterosigma</taxon>
    </lineage>
</organism>
<name>A0A7S3Y007_HETAK</name>
<protein>
    <submittedName>
        <fullName evidence="3">Uncharacterized protein</fullName>
    </submittedName>
</protein>
<feature type="transmembrane region" description="Helical" evidence="2">
    <location>
        <begin position="139"/>
        <end position="162"/>
    </location>
</feature>
<evidence type="ECO:0000256" key="1">
    <source>
        <dbReference type="SAM" id="MobiDB-lite"/>
    </source>
</evidence>
<keyword evidence="2" id="KW-0472">Membrane</keyword>
<feature type="region of interest" description="Disordered" evidence="1">
    <location>
        <begin position="321"/>
        <end position="353"/>
    </location>
</feature>
<accession>A0A7S3Y007</accession>